<dbReference type="InterPro" id="IPR023525">
    <property type="entry name" value="Ureidogly_lyase_bac"/>
</dbReference>
<dbReference type="Proteomes" id="UP001642900">
    <property type="component" value="Unassembled WGS sequence"/>
</dbReference>
<dbReference type="InterPro" id="IPR047233">
    <property type="entry name" value="UAH_cupin"/>
</dbReference>
<comment type="caution">
    <text evidence="6">The sequence shown here is derived from an EMBL/GenBank/DDBJ whole genome shotgun (WGS) entry which is preliminary data.</text>
</comment>
<comment type="catalytic activity">
    <reaction evidence="4 5">
        <text>(S)-ureidoglycolate = urea + glyoxylate</text>
        <dbReference type="Rhea" id="RHEA:11304"/>
        <dbReference type="ChEBI" id="CHEBI:16199"/>
        <dbReference type="ChEBI" id="CHEBI:36655"/>
        <dbReference type="ChEBI" id="CHEBI:57296"/>
        <dbReference type="EC" id="4.3.2.3"/>
    </reaction>
</comment>
<dbReference type="GO" id="GO:0006145">
    <property type="term" value="P:purine nucleobase catabolic process"/>
    <property type="evidence" value="ECO:0007669"/>
    <property type="project" value="UniProtKB-UniRule"/>
</dbReference>
<comment type="cofactor">
    <cofactor evidence="5">
        <name>Ni(2+)</name>
        <dbReference type="ChEBI" id="CHEBI:49786"/>
    </cofactor>
</comment>
<dbReference type="EMBL" id="JAAKZF010000023">
    <property type="protein sequence ID" value="NGO52888.1"/>
    <property type="molecule type" value="Genomic_DNA"/>
</dbReference>
<comment type="pathway">
    <text evidence="5">Nitrogen metabolism; (S)-allantoin degradation.</text>
</comment>
<evidence type="ECO:0000313" key="6">
    <source>
        <dbReference type="EMBL" id="NGO52888.1"/>
    </source>
</evidence>
<dbReference type="GO" id="GO:0050385">
    <property type="term" value="F:ureidoglycolate lyase activity"/>
    <property type="evidence" value="ECO:0007669"/>
    <property type="project" value="UniProtKB-UniRule"/>
</dbReference>
<evidence type="ECO:0000256" key="3">
    <source>
        <dbReference type="ARBA" id="ARBA00023239"/>
    </source>
</evidence>
<dbReference type="PANTHER" id="PTHR21221">
    <property type="entry name" value="UREIDOGLYCOLATE HYDROLASE"/>
    <property type="match status" value="1"/>
</dbReference>
<dbReference type="EC" id="4.3.2.3" evidence="5"/>
<keyword evidence="3 5" id="KW-0456">Lyase</keyword>
<dbReference type="SUPFAM" id="SSF51182">
    <property type="entry name" value="RmlC-like cupins"/>
    <property type="match status" value="1"/>
</dbReference>
<dbReference type="HAMAP" id="MF_00616">
    <property type="entry name" value="Ureidogly_lyase"/>
    <property type="match status" value="1"/>
</dbReference>
<evidence type="ECO:0000313" key="7">
    <source>
        <dbReference type="Proteomes" id="UP001642900"/>
    </source>
</evidence>
<accession>A0A6G4WEW5</accession>
<protein>
    <recommendedName>
        <fullName evidence="5">Ureidoglycolate lyase</fullName>
        <ecNumber evidence="5">4.3.2.3</ecNumber>
    </recommendedName>
    <alternativeName>
        <fullName evidence="5">Ureidoglycolatase</fullName>
    </alternativeName>
</protein>
<dbReference type="InterPro" id="IPR011051">
    <property type="entry name" value="RmlC_Cupin_sf"/>
</dbReference>
<gene>
    <name evidence="5" type="primary">allA</name>
    <name evidence="6" type="ORF">G6N73_17175</name>
</gene>
<evidence type="ECO:0000256" key="4">
    <source>
        <dbReference type="ARBA" id="ARBA00047684"/>
    </source>
</evidence>
<dbReference type="InterPro" id="IPR007247">
    <property type="entry name" value="Ureidogly_lyase"/>
</dbReference>
<dbReference type="RefSeq" id="WP_165029714.1">
    <property type="nucleotide sequence ID" value="NZ_JAAKZF010000023.1"/>
</dbReference>
<dbReference type="Gene3D" id="2.60.120.480">
    <property type="entry name" value="Ureidoglycolate hydrolase"/>
    <property type="match status" value="1"/>
</dbReference>
<reference evidence="6 7" key="1">
    <citation type="submission" date="2020-02" db="EMBL/GenBank/DDBJ databases">
        <title>Genome sequence of strain CCNWXJ40-4.</title>
        <authorList>
            <person name="Gao J."/>
            <person name="Sun J."/>
        </authorList>
    </citation>
    <scope>NUCLEOTIDE SEQUENCE [LARGE SCALE GENOMIC DNA]</scope>
    <source>
        <strain evidence="6 7">CCNWXJ 40-4</strain>
    </source>
</reference>
<dbReference type="AlphaFoldDB" id="A0A6G4WEW5"/>
<dbReference type="UniPathway" id="UPA00395"/>
<keyword evidence="7" id="KW-1185">Reference proteome</keyword>
<name>A0A6G4WEW5_9HYPH</name>
<dbReference type="PIRSF" id="PIRSF017306">
    <property type="entry name" value="Ureidogly_hydro"/>
    <property type="match status" value="1"/>
</dbReference>
<organism evidence="6 7">
    <name type="scientific">Allomesorhizobium camelthorni</name>
    <dbReference type="NCBI Taxonomy" id="475069"/>
    <lineage>
        <taxon>Bacteria</taxon>
        <taxon>Pseudomonadati</taxon>
        <taxon>Pseudomonadota</taxon>
        <taxon>Alphaproteobacteria</taxon>
        <taxon>Hyphomicrobiales</taxon>
        <taxon>Phyllobacteriaceae</taxon>
        <taxon>Allomesorhizobium</taxon>
    </lineage>
</organism>
<dbReference type="CDD" id="cd20298">
    <property type="entry name" value="cupin_UAH"/>
    <property type="match status" value="1"/>
</dbReference>
<keyword evidence="2 5" id="KW-0659">Purine metabolism</keyword>
<comment type="subunit">
    <text evidence="1 5">Homodimer.</text>
</comment>
<dbReference type="Pfam" id="PF04115">
    <property type="entry name" value="Ureidogly_lyase"/>
    <property type="match status" value="1"/>
</dbReference>
<sequence>MKKILAETLTREAFAEFGDVLDMEGDNHYPINGGKAERYHDLARVEAEGPNARVLISIVKSAPYVFPLRLTMVERHPFGSQAFMPLAPRPFVVVVCHDGENGPGAPHAFVTEPGQGVNYPRNTWHGVLTPIDEPQEFLVVDRGGDGSNLEEFFFDEPWEIHLPGMTL</sequence>
<proteinExistence type="inferred from homology"/>
<evidence type="ECO:0000256" key="1">
    <source>
        <dbReference type="ARBA" id="ARBA00011738"/>
    </source>
</evidence>
<dbReference type="NCBIfam" id="NF009932">
    <property type="entry name" value="PRK13395.1"/>
    <property type="match status" value="1"/>
</dbReference>
<evidence type="ECO:0000256" key="2">
    <source>
        <dbReference type="ARBA" id="ARBA00022631"/>
    </source>
</evidence>
<dbReference type="GO" id="GO:0004848">
    <property type="term" value="F:ureidoglycolate hydrolase activity"/>
    <property type="evidence" value="ECO:0007669"/>
    <property type="project" value="InterPro"/>
</dbReference>
<dbReference type="PANTHER" id="PTHR21221:SF1">
    <property type="entry name" value="UREIDOGLYCOLATE LYASE"/>
    <property type="match status" value="1"/>
</dbReference>
<comment type="similarity">
    <text evidence="5">Belongs to the ureidoglycolate lyase family.</text>
</comment>
<comment type="function">
    <text evidence="5">Catalyzes the catabolism of the allantoin degradation intermediate (S)-ureidoglycolate, generating urea and glyoxylate. Involved in the utilization of allantoin as nitrogen source.</text>
</comment>
<dbReference type="InterPro" id="IPR024060">
    <property type="entry name" value="Ureidoglycolate_lyase_dom_sf"/>
</dbReference>
<dbReference type="GO" id="GO:0000256">
    <property type="term" value="P:allantoin catabolic process"/>
    <property type="evidence" value="ECO:0007669"/>
    <property type="project" value="UniProtKB-UniRule"/>
</dbReference>
<evidence type="ECO:0000256" key="5">
    <source>
        <dbReference type="HAMAP-Rule" id="MF_00616"/>
    </source>
</evidence>